<evidence type="ECO:0000256" key="1">
    <source>
        <dbReference type="SAM" id="MobiDB-lite"/>
    </source>
</evidence>
<comment type="caution">
    <text evidence="2">The sequence shown here is derived from an EMBL/GenBank/DDBJ whole genome shotgun (WGS) entry which is preliminary data.</text>
</comment>
<dbReference type="NCBIfam" id="TIGR02608">
    <property type="entry name" value="delta_60_rpt"/>
    <property type="match status" value="5"/>
</dbReference>
<dbReference type="Gene3D" id="2.80.10.50">
    <property type="match status" value="3"/>
</dbReference>
<feature type="region of interest" description="Disordered" evidence="1">
    <location>
        <begin position="35"/>
        <end position="82"/>
    </location>
</feature>
<evidence type="ECO:0008006" key="4">
    <source>
        <dbReference type="Google" id="ProtNLM"/>
    </source>
</evidence>
<evidence type="ECO:0000313" key="3">
    <source>
        <dbReference type="Proteomes" id="UP000278907"/>
    </source>
</evidence>
<sequence length="591" mass="60812">MHPFRIPSLRGRSLSPRLRSLTALALTVVALGTVGCDSEEPSKPPPVTPARDAGVDAGPGEGTDSGVTQGDGGTVDPTDAGVDAGVTTSFRISTVPELTARFDPKTATSVLVDVLREPPFTAGVSLSVEGLPPHVRTVQPLPVIIPETENSTPLGFYPDEFAAYGRFPLTLVGLGGGDRVEFPFTLDIQPGRAALDSAFGTGGVAMPALGLTSVRINAVAAQSDGKWVLVGSTGSTGLRDVLVARLLPDGSPDTSFGSQGVVVTDVCAGDDYVDAVTVLSDGRILVAGGALAGTNTCSGTKYQSVLLARYTSTGAPDTTFGGTGVRTFQLSTGSSTLHAVTVDTNGRIVGAGTVQNGNLDLLVIRLLPTGEQDTTFSGDGVASANPGQEDDGLCVVAESDGKIMVAGTTSGNFNKVALERFNADGTRDRSFNYFTDLRSVEITPRTLHRLADGRWLLGGRAVYSDGSMKAALARVTATGSEDTSFNGTGYTYFTTAFIGGKDAVVGTGLLPDGTLAVATWSQDDSGASGLGVVHVSADGATVLRSHRTELPGDEKPTAAVLDSAGFLRVAGTQIPEGQTEAVPFVTRFHPY</sequence>
<gene>
    <name evidence="2" type="ORF">D7Y13_18025</name>
</gene>
<dbReference type="InterPro" id="IPR013431">
    <property type="entry name" value="Delta_60_rpt"/>
</dbReference>
<organism evidence="2 3">
    <name type="scientific">Corallococcus praedator</name>
    <dbReference type="NCBI Taxonomy" id="2316724"/>
    <lineage>
        <taxon>Bacteria</taxon>
        <taxon>Pseudomonadati</taxon>
        <taxon>Myxococcota</taxon>
        <taxon>Myxococcia</taxon>
        <taxon>Myxococcales</taxon>
        <taxon>Cystobacterineae</taxon>
        <taxon>Myxococcaceae</taxon>
        <taxon>Corallococcus</taxon>
    </lineage>
</organism>
<dbReference type="EMBL" id="RAWI01000126">
    <property type="protein sequence ID" value="RKI07358.1"/>
    <property type="molecule type" value="Genomic_DNA"/>
</dbReference>
<evidence type="ECO:0000313" key="2">
    <source>
        <dbReference type="EMBL" id="RKI07358.1"/>
    </source>
</evidence>
<dbReference type="Pfam" id="PF17164">
    <property type="entry name" value="DUF5122"/>
    <property type="match status" value="5"/>
</dbReference>
<protein>
    <recommendedName>
        <fullName evidence="4">Delta-60 repeat domain-containing protein</fullName>
    </recommendedName>
</protein>
<dbReference type="SUPFAM" id="SSF50998">
    <property type="entry name" value="Quinoprotein alcohol dehydrogenase-like"/>
    <property type="match status" value="1"/>
</dbReference>
<accession>A0ABX9QIS1</accession>
<proteinExistence type="predicted"/>
<dbReference type="InterPro" id="IPR011047">
    <property type="entry name" value="Quinoprotein_ADH-like_sf"/>
</dbReference>
<dbReference type="Proteomes" id="UP000278907">
    <property type="component" value="Unassembled WGS sequence"/>
</dbReference>
<reference evidence="2 3" key="1">
    <citation type="submission" date="2018-09" db="EMBL/GenBank/DDBJ databases">
        <authorList>
            <person name="Livingstone P.G."/>
            <person name="Whitworth D.E."/>
        </authorList>
    </citation>
    <scope>NUCLEOTIDE SEQUENCE [LARGE SCALE GENOMIC DNA]</scope>
    <source>
        <strain evidence="2 3">CA031B</strain>
    </source>
</reference>
<name>A0ABX9QIS1_9BACT</name>
<keyword evidence="3" id="KW-1185">Reference proteome</keyword>
<feature type="compositionally biased region" description="Gly residues" evidence="1">
    <location>
        <begin position="57"/>
        <end position="73"/>
    </location>
</feature>